<protein>
    <submittedName>
        <fullName evidence="2">Uncharacterized protein</fullName>
    </submittedName>
</protein>
<proteinExistence type="predicted"/>
<dbReference type="EMBL" id="JAQNDN010000003">
    <property type="protein sequence ID" value="MDC0668110.1"/>
    <property type="molecule type" value="Genomic_DNA"/>
</dbReference>
<feature type="transmembrane region" description="Helical" evidence="1">
    <location>
        <begin position="104"/>
        <end position="124"/>
    </location>
</feature>
<name>A0ABT5B365_9BACT</name>
<evidence type="ECO:0000313" key="2">
    <source>
        <dbReference type="EMBL" id="MDC0668110.1"/>
    </source>
</evidence>
<feature type="transmembrane region" description="Helical" evidence="1">
    <location>
        <begin position="12"/>
        <end position="30"/>
    </location>
</feature>
<dbReference type="RefSeq" id="WP_271996909.1">
    <property type="nucleotide sequence ID" value="NZ_JAQNDN010000003.1"/>
</dbReference>
<keyword evidence="1" id="KW-0812">Transmembrane</keyword>
<organism evidence="2 3">
    <name type="scientific">Nannocystis radixulma</name>
    <dbReference type="NCBI Taxonomy" id="2995305"/>
    <lineage>
        <taxon>Bacteria</taxon>
        <taxon>Pseudomonadati</taxon>
        <taxon>Myxococcota</taxon>
        <taxon>Polyangia</taxon>
        <taxon>Nannocystales</taxon>
        <taxon>Nannocystaceae</taxon>
        <taxon>Nannocystis</taxon>
    </lineage>
</organism>
<evidence type="ECO:0000313" key="3">
    <source>
        <dbReference type="Proteomes" id="UP001217838"/>
    </source>
</evidence>
<keyword evidence="1" id="KW-0472">Membrane</keyword>
<feature type="transmembrane region" description="Helical" evidence="1">
    <location>
        <begin position="60"/>
        <end position="84"/>
    </location>
</feature>
<sequence>MVQPRDDGRRSLRTGLLIGSVVAQAIGVGLDLATARAVADRCPRGANEADSPCRPAGGEMLGVGLGALASYVTSFGLAAGFGYVQGGLRAARTPAATIRRSRAIAWVGGLLVGAGLAGAAWSGLATQGACDEAGCDPKRALAASLLRGASTLSASLGVGMLSWREGMRRVHTGLALGPGRIGVEVRLAF</sequence>
<comment type="caution">
    <text evidence="2">The sequence shown here is derived from an EMBL/GenBank/DDBJ whole genome shotgun (WGS) entry which is preliminary data.</text>
</comment>
<evidence type="ECO:0000256" key="1">
    <source>
        <dbReference type="SAM" id="Phobius"/>
    </source>
</evidence>
<gene>
    <name evidence="2" type="ORF">POL58_10195</name>
</gene>
<keyword evidence="1" id="KW-1133">Transmembrane helix</keyword>
<reference evidence="2 3" key="1">
    <citation type="submission" date="2022-11" db="EMBL/GenBank/DDBJ databases">
        <title>Minimal conservation of predation-associated metabolite biosynthetic gene clusters underscores biosynthetic potential of Myxococcota including descriptions for ten novel species: Archangium lansinium sp. nov., Myxococcus landrumus sp. nov., Nannocystis bai.</title>
        <authorList>
            <person name="Ahearne A."/>
            <person name="Stevens C."/>
            <person name="Dowd S."/>
        </authorList>
    </citation>
    <scope>NUCLEOTIDE SEQUENCE [LARGE SCALE GENOMIC DNA]</scope>
    <source>
        <strain evidence="2 3">NCELM</strain>
    </source>
</reference>
<feature type="transmembrane region" description="Helical" evidence="1">
    <location>
        <begin position="144"/>
        <end position="163"/>
    </location>
</feature>
<accession>A0ABT5B365</accession>
<dbReference type="Proteomes" id="UP001217838">
    <property type="component" value="Unassembled WGS sequence"/>
</dbReference>
<keyword evidence="3" id="KW-1185">Reference proteome</keyword>